<evidence type="ECO:0000313" key="3">
    <source>
        <dbReference type="EMBL" id="MER6983569.1"/>
    </source>
</evidence>
<feature type="compositionally biased region" description="Low complexity" evidence="1">
    <location>
        <begin position="1"/>
        <end position="16"/>
    </location>
</feature>
<sequence>MTITTVPARRTTPTTVLSPRASRRPEQAVDAAAKSVAGSVTEVELGGQHGTAVWKTDIIDAKGIEHEALVNATDGKATAGRADRAGDADDRGDAALAKSPETGPGQAAATALDKAPGTATSAELDDDPGKTSAWHVDIVDGHGTEHEVTVDVQTGKVTTTHAAQDHAGIKGTDDDRQHD</sequence>
<protein>
    <submittedName>
        <fullName evidence="3">PepSY domain-containing protein</fullName>
    </submittedName>
</protein>
<feature type="region of interest" description="Disordered" evidence="1">
    <location>
        <begin position="1"/>
        <end position="26"/>
    </location>
</feature>
<comment type="caution">
    <text evidence="3">The sequence shown here is derived from an EMBL/GenBank/DDBJ whole genome shotgun (WGS) entry which is preliminary data.</text>
</comment>
<dbReference type="InterPro" id="IPR025711">
    <property type="entry name" value="PepSY"/>
</dbReference>
<organism evidence="3 4">
    <name type="scientific">Streptomyces carpinensis</name>
    <dbReference type="NCBI Taxonomy" id="66369"/>
    <lineage>
        <taxon>Bacteria</taxon>
        <taxon>Bacillati</taxon>
        <taxon>Actinomycetota</taxon>
        <taxon>Actinomycetes</taxon>
        <taxon>Kitasatosporales</taxon>
        <taxon>Streptomycetaceae</taxon>
        <taxon>Streptomyces</taxon>
    </lineage>
</organism>
<dbReference type="Pfam" id="PF03413">
    <property type="entry name" value="PepSY"/>
    <property type="match status" value="2"/>
</dbReference>
<proteinExistence type="predicted"/>
<feature type="region of interest" description="Disordered" evidence="1">
    <location>
        <begin position="157"/>
        <end position="179"/>
    </location>
</feature>
<feature type="domain" description="PepSY" evidence="2">
    <location>
        <begin position="25"/>
        <end position="77"/>
    </location>
</feature>
<feature type="domain" description="PepSY" evidence="2">
    <location>
        <begin position="106"/>
        <end position="158"/>
    </location>
</feature>
<feature type="compositionally biased region" description="Basic and acidic residues" evidence="1">
    <location>
        <begin position="163"/>
        <end position="179"/>
    </location>
</feature>
<reference evidence="3 4" key="1">
    <citation type="submission" date="2024-06" db="EMBL/GenBank/DDBJ databases">
        <title>The Natural Products Discovery Center: Release of the First 8490 Sequenced Strains for Exploring Actinobacteria Biosynthetic Diversity.</title>
        <authorList>
            <person name="Kalkreuter E."/>
            <person name="Kautsar S.A."/>
            <person name="Yang D."/>
            <person name="Bader C.D."/>
            <person name="Teijaro C.N."/>
            <person name="Fluegel L."/>
            <person name="Davis C.M."/>
            <person name="Simpson J.R."/>
            <person name="Lauterbach L."/>
            <person name="Steele A.D."/>
            <person name="Gui C."/>
            <person name="Meng S."/>
            <person name="Li G."/>
            <person name="Viehrig K."/>
            <person name="Ye F."/>
            <person name="Su P."/>
            <person name="Kiefer A.F."/>
            <person name="Nichols A."/>
            <person name="Cepeda A.J."/>
            <person name="Yan W."/>
            <person name="Fan B."/>
            <person name="Jiang Y."/>
            <person name="Adhikari A."/>
            <person name="Zheng C.-J."/>
            <person name="Schuster L."/>
            <person name="Cowan T.M."/>
            <person name="Smanski M.J."/>
            <person name="Chevrette M.G."/>
            <person name="De Carvalho L.P.S."/>
            <person name="Shen B."/>
        </authorList>
    </citation>
    <scope>NUCLEOTIDE SEQUENCE [LARGE SCALE GENOMIC DNA]</scope>
    <source>
        <strain evidence="3 4">NPDC000634</strain>
    </source>
</reference>
<evidence type="ECO:0000256" key="1">
    <source>
        <dbReference type="SAM" id="MobiDB-lite"/>
    </source>
</evidence>
<feature type="compositionally biased region" description="Basic and acidic residues" evidence="1">
    <location>
        <begin position="81"/>
        <end position="93"/>
    </location>
</feature>
<evidence type="ECO:0000313" key="4">
    <source>
        <dbReference type="Proteomes" id="UP001458415"/>
    </source>
</evidence>
<keyword evidence="4" id="KW-1185">Reference proteome</keyword>
<dbReference type="EMBL" id="JBEPCU010001424">
    <property type="protein sequence ID" value="MER6983569.1"/>
    <property type="molecule type" value="Genomic_DNA"/>
</dbReference>
<accession>A0ABV1WHA3</accession>
<gene>
    <name evidence="3" type="ORF">ABT317_43125</name>
</gene>
<feature type="region of interest" description="Disordered" evidence="1">
    <location>
        <begin position="75"/>
        <end position="135"/>
    </location>
</feature>
<evidence type="ECO:0000259" key="2">
    <source>
        <dbReference type="Pfam" id="PF03413"/>
    </source>
</evidence>
<name>A0ABV1WHA3_9ACTN</name>
<dbReference type="Proteomes" id="UP001458415">
    <property type="component" value="Unassembled WGS sequence"/>
</dbReference>
<dbReference type="Gene3D" id="3.10.450.40">
    <property type="match status" value="2"/>
</dbReference>
<dbReference type="RefSeq" id="WP_086729268.1">
    <property type="nucleotide sequence ID" value="NZ_MUBM01000296.1"/>
</dbReference>